<gene>
    <name evidence="6" type="ORF">GCM10011594_30780</name>
</gene>
<keyword evidence="3 6" id="KW-0378">Hydrolase</keyword>
<keyword evidence="2" id="KW-0058">Aromatic hydrocarbons catabolism</keyword>
<evidence type="ECO:0000259" key="5">
    <source>
        <dbReference type="Pfam" id="PF06441"/>
    </source>
</evidence>
<feature type="domain" description="Epoxide hydrolase N-terminal" evidence="5">
    <location>
        <begin position="11"/>
        <end position="105"/>
    </location>
</feature>
<dbReference type="PRINTS" id="PR00412">
    <property type="entry name" value="EPOXHYDRLASE"/>
</dbReference>
<dbReference type="Proteomes" id="UP000655208">
    <property type="component" value="Unassembled WGS sequence"/>
</dbReference>
<comment type="similarity">
    <text evidence="1">Belongs to the peptidase S33 family.</text>
</comment>
<evidence type="ECO:0000313" key="7">
    <source>
        <dbReference type="Proteomes" id="UP000655208"/>
    </source>
</evidence>
<dbReference type="SUPFAM" id="SSF53474">
    <property type="entry name" value="alpha/beta-Hydrolases"/>
    <property type="match status" value="1"/>
</dbReference>
<protein>
    <submittedName>
        <fullName evidence="6">Microsomal epoxide hydrolase</fullName>
    </submittedName>
</protein>
<proteinExistence type="inferred from homology"/>
<dbReference type="PIRSF" id="PIRSF001112">
    <property type="entry name" value="Epoxide_hydrolase"/>
    <property type="match status" value="1"/>
</dbReference>
<dbReference type="Gene3D" id="3.40.50.1820">
    <property type="entry name" value="alpha/beta hydrolase"/>
    <property type="match status" value="1"/>
</dbReference>
<evidence type="ECO:0000256" key="1">
    <source>
        <dbReference type="ARBA" id="ARBA00010088"/>
    </source>
</evidence>
<name>A0A917T3T6_9ACTN</name>
<dbReference type="InterPro" id="IPR016292">
    <property type="entry name" value="Epoxide_hydrolase"/>
</dbReference>
<reference evidence="6" key="1">
    <citation type="journal article" date="2014" name="Int. J. Syst. Evol. Microbiol.">
        <title>Complete genome sequence of Corynebacterium casei LMG S-19264T (=DSM 44701T), isolated from a smear-ripened cheese.</title>
        <authorList>
            <consortium name="US DOE Joint Genome Institute (JGI-PGF)"/>
            <person name="Walter F."/>
            <person name="Albersmeier A."/>
            <person name="Kalinowski J."/>
            <person name="Ruckert C."/>
        </authorList>
    </citation>
    <scope>NUCLEOTIDE SEQUENCE</scope>
    <source>
        <strain evidence="6">CGMCC 4.7308</strain>
    </source>
</reference>
<comment type="caution">
    <text evidence="6">The sequence shown here is derived from an EMBL/GenBank/DDBJ whole genome shotgun (WGS) entry which is preliminary data.</text>
</comment>
<accession>A0A917T3T6</accession>
<dbReference type="EMBL" id="BMNA01000006">
    <property type="protein sequence ID" value="GGM08723.1"/>
    <property type="molecule type" value="Genomic_DNA"/>
</dbReference>
<dbReference type="GO" id="GO:0004301">
    <property type="term" value="F:epoxide hydrolase activity"/>
    <property type="evidence" value="ECO:0007669"/>
    <property type="project" value="TreeGrafter"/>
</dbReference>
<dbReference type="PANTHER" id="PTHR21661:SF35">
    <property type="entry name" value="EPOXIDE HYDROLASE"/>
    <property type="match status" value="1"/>
</dbReference>
<sequence length="366" mass="40163">MPENTLIGTGPEVIEDLVDRLARFRPVPRAGLGAWPGLPEPDLHRLLDHWRTRFDWSVQEHRIAAYPWVQTEHTAVPVRSIVARAPGDAPVVVLLHGWPDSVLRFERVLPLLADVTAVVPALPGYPFAAPVQGGGLSTVAMADAVADALTEWGIDRAVVSAGDVGCDVAEALAARHPELVAALHLTDVSQLHFLRDRPTGLSDEERRYVERGERWQAAEGGYSHEQSTRPDTLAVGLGDSPAGLAAWIVEKLVRWSDCDGVLTDAWDLDEALTWVTAYWVSGAIGTSFAPYAAGEAKDWPRVDAPTVFTLFPRDLVNAPRPFAERFFRVADWREFDQGGHFAAWERPADYLWGIRRALELAGPAGS</sequence>
<feature type="active site" description="Proton acceptor" evidence="4">
    <location>
        <position position="340"/>
    </location>
</feature>
<feature type="active site" description="Nucleophile" evidence="4">
    <location>
        <position position="163"/>
    </location>
</feature>
<dbReference type="GO" id="GO:0097176">
    <property type="term" value="P:epoxide metabolic process"/>
    <property type="evidence" value="ECO:0007669"/>
    <property type="project" value="TreeGrafter"/>
</dbReference>
<dbReference type="AlphaFoldDB" id="A0A917T3T6"/>
<evidence type="ECO:0000256" key="3">
    <source>
        <dbReference type="ARBA" id="ARBA00022801"/>
    </source>
</evidence>
<dbReference type="InterPro" id="IPR000639">
    <property type="entry name" value="Epox_hydrolase-like"/>
</dbReference>
<dbReference type="Pfam" id="PF06441">
    <property type="entry name" value="EHN"/>
    <property type="match status" value="1"/>
</dbReference>
<organism evidence="6 7">
    <name type="scientific">Nakamurella endophytica</name>
    <dbReference type="NCBI Taxonomy" id="1748367"/>
    <lineage>
        <taxon>Bacteria</taxon>
        <taxon>Bacillati</taxon>
        <taxon>Actinomycetota</taxon>
        <taxon>Actinomycetes</taxon>
        <taxon>Nakamurellales</taxon>
        <taxon>Nakamurellaceae</taxon>
        <taxon>Nakamurella</taxon>
    </lineage>
</organism>
<dbReference type="InterPro" id="IPR010497">
    <property type="entry name" value="Epoxide_hydro_N"/>
</dbReference>
<dbReference type="RefSeq" id="WP_229674479.1">
    <property type="nucleotide sequence ID" value="NZ_BMNA01000006.1"/>
</dbReference>
<feature type="active site" description="Proton donor" evidence="4">
    <location>
        <position position="291"/>
    </location>
</feature>
<keyword evidence="7" id="KW-1185">Reference proteome</keyword>
<reference evidence="6" key="2">
    <citation type="submission" date="2020-09" db="EMBL/GenBank/DDBJ databases">
        <authorList>
            <person name="Sun Q."/>
            <person name="Zhou Y."/>
        </authorList>
    </citation>
    <scope>NUCLEOTIDE SEQUENCE</scope>
    <source>
        <strain evidence="6">CGMCC 4.7308</strain>
    </source>
</reference>
<dbReference type="InterPro" id="IPR029058">
    <property type="entry name" value="AB_hydrolase_fold"/>
</dbReference>
<evidence type="ECO:0000256" key="4">
    <source>
        <dbReference type="PIRSR" id="PIRSR001112-1"/>
    </source>
</evidence>
<evidence type="ECO:0000313" key="6">
    <source>
        <dbReference type="EMBL" id="GGM08723.1"/>
    </source>
</evidence>
<dbReference type="PANTHER" id="PTHR21661">
    <property type="entry name" value="EPOXIDE HYDROLASE 1-RELATED"/>
    <property type="match status" value="1"/>
</dbReference>
<evidence type="ECO:0000256" key="2">
    <source>
        <dbReference type="ARBA" id="ARBA00022797"/>
    </source>
</evidence>